<dbReference type="Proteomes" id="UP000266042">
    <property type="component" value="Unassembled WGS sequence"/>
</dbReference>
<comment type="caution">
    <text evidence="2">The sequence shown here is derived from an EMBL/GenBank/DDBJ whole genome shotgun (WGS) entry which is preliminary data.</text>
</comment>
<sequence length="127" mass="14314">MSERSQPFLAQDAIIKTPVPENEDKIATTARHLAIDLECNKIAALPAGYWPGEWRKHLERLAITALALCRMMIDEKMAHDFDNELYSNLKAINTTLARMEQANFTFHPKAPPATRQDTGDKKPPKGD</sequence>
<evidence type="ECO:0000256" key="1">
    <source>
        <dbReference type="SAM" id="MobiDB-lite"/>
    </source>
</evidence>
<reference evidence="2 3" key="1">
    <citation type="submission" date="2018-09" db="EMBL/GenBank/DDBJ databases">
        <title>Discovery and Ecogenomic Context for Candidatus Cryosericales, a Global Caldiserica Order Active in Thawing Permafrost.</title>
        <authorList>
            <person name="Martinez M.A."/>
            <person name="Woodcroft B.J."/>
            <person name="Ignacio Espinoza J.C."/>
            <person name="Zayed A."/>
            <person name="Singleton C.M."/>
            <person name="Boyd J."/>
            <person name="Li Y.-F."/>
            <person name="Purvine S."/>
            <person name="Maughan H."/>
            <person name="Hodgkins S.B."/>
            <person name="Anderson D."/>
            <person name="Sederholm M."/>
            <person name="Temperton B."/>
            <person name="Saleska S.R."/>
            <person name="Tyson G.W."/>
            <person name="Rich V.I."/>
        </authorList>
    </citation>
    <scope>NUCLEOTIDE SEQUENCE [LARGE SCALE GENOMIC DNA]</scope>
    <source>
        <strain evidence="2 3">SMC3</strain>
    </source>
</reference>
<feature type="compositionally biased region" description="Basic and acidic residues" evidence="1">
    <location>
        <begin position="117"/>
        <end position="127"/>
    </location>
</feature>
<name>A0A398D8A4_9BACT</name>
<protein>
    <submittedName>
        <fullName evidence="2">Uncharacterized protein</fullName>
    </submittedName>
</protein>
<evidence type="ECO:0000313" key="3">
    <source>
        <dbReference type="Proteomes" id="UP000266042"/>
    </source>
</evidence>
<proteinExistence type="predicted"/>
<evidence type="ECO:0000313" key="2">
    <source>
        <dbReference type="EMBL" id="RIE11756.1"/>
    </source>
</evidence>
<gene>
    <name evidence="2" type="ORF">SMC3_08185</name>
</gene>
<accession>A0A398D8A4</accession>
<organism evidence="2 3">
    <name type="scientific">Candidatus Cryosericum hinesii</name>
    <dbReference type="NCBI Taxonomy" id="2290915"/>
    <lineage>
        <taxon>Bacteria</taxon>
        <taxon>Pseudomonadati</taxon>
        <taxon>Caldisericota/Cryosericota group</taxon>
        <taxon>Candidatus Cryosericota</taxon>
        <taxon>Candidatus Cryosericia</taxon>
        <taxon>Candidatus Cryosericales</taxon>
        <taxon>Candidatus Cryosericaceae</taxon>
        <taxon>Candidatus Cryosericum</taxon>
    </lineage>
</organism>
<dbReference type="RefSeq" id="WP_119090019.1">
    <property type="nucleotide sequence ID" value="NZ_QXIW01000033.1"/>
</dbReference>
<dbReference type="EMBL" id="QXIW01000033">
    <property type="protein sequence ID" value="RIE11756.1"/>
    <property type="molecule type" value="Genomic_DNA"/>
</dbReference>
<dbReference type="AlphaFoldDB" id="A0A398D8A4"/>
<feature type="region of interest" description="Disordered" evidence="1">
    <location>
        <begin position="104"/>
        <end position="127"/>
    </location>
</feature>